<proteinExistence type="predicted"/>
<evidence type="ECO:0000313" key="2">
    <source>
        <dbReference type="EMBL" id="GFS03506.1"/>
    </source>
</evidence>
<feature type="region of interest" description="Disordered" evidence="1">
    <location>
        <begin position="23"/>
        <end position="50"/>
    </location>
</feature>
<dbReference type="Gene3D" id="3.10.10.10">
    <property type="entry name" value="HIV Type 1 Reverse Transcriptase, subunit A, domain 1"/>
    <property type="match status" value="1"/>
</dbReference>
<dbReference type="Proteomes" id="UP000762676">
    <property type="component" value="Unassembled WGS sequence"/>
</dbReference>
<evidence type="ECO:0000313" key="3">
    <source>
        <dbReference type="Proteomes" id="UP000762676"/>
    </source>
</evidence>
<dbReference type="InterPro" id="IPR050951">
    <property type="entry name" value="Retrovirus_Pol_polyprotein"/>
</dbReference>
<keyword evidence="3" id="KW-1185">Reference proteome</keyword>
<accession>A0AAV4I3D6</accession>
<dbReference type="PANTHER" id="PTHR37984">
    <property type="entry name" value="PROTEIN CBG26694"/>
    <property type="match status" value="1"/>
</dbReference>
<name>A0AAV4I3D6_9GAST</name>
<dbReference type="InterPro" id="IPR043502">
    <property type="entry name" value="DNA/RNA_pol_sf"/>
</dbReference>
<dbReference type="SUPFAM" id="SSF56672">
    <property type="entry name" value="DNA/RNA polymerases"/>
    <property type="match status" value="1"/>
</dbReference>
<gene>
    <name evidence="2" type="ORF">ElyMa_001151700</name>
</gene>
<organism evidence="2 3">
    <name type="scientific">Elysia marginata</name>
    <dbReference type="NCBI Taxonomy" id="1093978"/>
    <lineage>
        <taxon>Eukaryota</taxon>
        <taxon>Metazoa</taxon>
        <taxon>Spiralia</taxon>
        <taxon>Lophotrochozoa</taxon>
        <taxon>Mollusca</taxon>
        <taxon>Gastropoda</taxon>
        <taxon>Heterobranchia</taxon>
        <taxon>Euthyneura</taxon>
        <taxon>Panpulmonata</taxon>
        <taxon>Sacoglossa</taxon>
        <taxon>Placobranchoidea</taxon>
        <taxon>Plakobranchidae</taxon>
        <taxon>Elysia</taxon>
    </lineage>
</organism>
<reference evidence="2 3" key="1">
    <citation type="journal article" date="2021" name="Elife">
        <title>Chloroplast acquisition without the gene transfer in kleptoplastic sea slugs, Plakobranchus ocellatus.</title>
        <authorList>
            <person name="Maeda T."/>
            <person name="Takahashi S."/>
            <person name="Yoshida T."/>
            <person name="Shimamura S."/>
            <person name="Takaki Y."/>
            <person name="Nagai Y."/>
            <person name="Toyoda A."/>
            <person name="Suzuki Y."/>
            <person name="Arimoto A."/>
            <person name="Ishii H."/>
            <person name="Satoh N."/>
            <person name="Nishiyama T."/>
            <person name="Hasebe M."/>
            <person name="Maruyama T."/>
            <person name="Minagawa J."/>
            <person name="Obokata J."/>
            <person name="Shigenobu S."/>
        </authorList>
    </citation>
    <scope>NUCLEOTIDE SEQUENCE [LARGE SCALE GENOMIC DNA]</scope>
</reference>
<sequence length="109" mass="11999">MKVFSNHPLAAFVVPRSSCTRSRALSQSSADRDSLPMPCHGNRRRVESSSIQRDEIIAPVEHSESATPIVPVLQRDGTVRICGDCKTTLNKVCKEDNHPIPDINDLAYG</sequence>
<dbReference type="EMBL" id="BMAT01002279">
    <property type="protein sequence ID" value="GFS03506.1"/>
    <property type="molecule type" value="Genomic_DNA"/>
</dbReference>
<comment type="caution">
    <text evidence="2">The sequence shown here is derived from an EMBL/GenBank/DDBJ whole genome shotgun (WGS) entry which is preliminary data.</text>
</comment>
<dbReference type="AlphaFoldDB" id="A0AAV4I3D6"/>
<protein>
    <submittedName>
        <fullName evidence="2">Zinc knuckle domain containing protein</fullName>
    </submittedName>
</protein>
<dbReference type="PANTHER" id="PTHR37984:SF5">
    <property type="entry name" value="PROTEIN NYNRIN-LIKE"/>
    <property type="match status" value="1"/>
</dbReference>
<evidence type="ECO:0000256" key="1">
    <source>
        <dbReference type="SAM" id="MobiDB-lite"/>
    </source>
</evidence>